<evidence type="ECO:0000256" key="5">
    <source>
        <dbReference type="ARBA" id="ARBA00022679"/>
    </source>
</evidence>
<dbReference type="NCBIfam" id="TIGR00848">
    <property type="entry name" value="fruA"/>
    <property type="match status" value="1"/>
</dbReference>
<dbReference type="Pfam" id="PF00359">
    <property type="entry name" value="PTS_EIIA_2"/>
    <property type="match status" value="1"/>
</dbReference>
<evidence type="ECO:0000313" key="8">
    <source>
        <dbReference type="EMBL" id="RCK79694.1"/>
    </source>
</evidence>
<comment type="caution">
    <text evidence="8">The sequence shown here is derived from an EMBL/GenBank/DDBJ whole genome shotgun (WGS) entry which is preliminary data.</text>
</comment>
<dbReference type="GO" id="GO:0008982">
    <property type="term" value="F:protein-N(PI)-phosphohistidine-sugar phosphotransferase activity"/>
    <property type="evidence" value="ECO:0007669"/>
    <property type="project" value="InterPro"/>
</dbReference>
<evidence type="ECO:0000256" key="4">
    <source>
        <dbReference type="ARBA" id="ARBA00022597"/>
    </source>
</evidence>
<keyword evidence="3" id="KW-0597">Phosphoprotein</keyword>
<dbReference type="AlphaFoldDB" id="A0A367ZNI8"/>
<evidence type="ECO:0000256" key="2">
    <source>
        <dbReference type="ARBA" id="ARBA00022448"/>
    </source>
</evidence>
<reference evidence="8 9" key="1">
    <citation type="submission" date="2018-05" db="EMBL/GenBank/DDBJ databases">
        <title>A metagenomic window into the 2 km-deep terrestrial subsurface aquifer revealed taxonomically and functionally diverse microbial community comprising novel uncultured bacterial lineages.</title>
        <authorList>
            <person name="Kadnikov V.V."/>
            <person name="Mardanov A.V."/>
            <person name="Beletsky A.V."/>
            <person name="Banks D."/>
            <person name="Pimenov N.V."/>
            <person name="Frank Y.A."/>
            <person name="Karnachuk O.V."/>
            <person name="Ravin N.V."/>
        </authorList>
    </citation>
    <scope>NUCLEOTIDE SEQUENCE [LARGE SCALE GENOMIC DNA]</scope>
    <source>
        <strain evidence="8">BY5</strain>
    </source>
</reference>
<keyword evidence="6" id="KW-0598">Phosphotransferase system</keyword>
<dbReference type="FunFam" id="3.40.930.10:FF:000009">
    <property type="entry name" value="PTS system, fructose specific IIABC component"/>
    <property type="match status" value="1"/>
</dbReference>
<evidence type="ECO:0000313" key="9">
    <source>
        <dbReference type="Proteomes" id="UP000252355"/>
    </source>
</evidence>
<evidence type="ECO:0000256" key="6">
    <source>
        <dbReference type="ARBA" id="ARBA00022683"/>
    </source>
</evidence>
<evidence type="ECO:0000259" key="7">
    <source>
        <dbReference type="PROSITE" id="PS51094"/>
    </source>
</evidence>
<accession>A0A367ZNI8</accession>
<dbReference type="Gene3D" id="3.40.930.10">
    <property type="entry name" value="Mannitol-specific EII, Chain A"/>
    <property type="match status" value="1"/>
</dbReference>
<keyword evidence="4" id="KW-0762">Sugar transport</keyword>
<dbReference type="PROSITE" id="PS00372">
    <property type="entry name" value="PTS_EIIA_TYPE_2_HIS"/>
    <property type="match status" value="1"/>
</dbReference>
<dbReference type="InterPro" id="IPR002178">
    <property type="entry name" value="PTS_EIIA_type-2_dom"/>
</dbReference>
<sequence length="149" mass="16364">MISELLQENFIELDLDVVSKNEAIAKLSSLLCSSGKVNDHQDFVKAVMEREKLGSTAIGAGIAIPHARANTVNEVSIAFARSDKGIDFNSVDGDPVHLIFLLAAPIESGSLYLKLLARISRLLRYQDLIEDLKKAKTKEEIVQIISSKE</sequence>
<evidence type="ECO:0000256" key="3">
    <source>
        <dbReference type="ARBA" id="ARBA00022553"/>
    </source>
</evidence>
<name>A0A367ZNI8_9BACT</name>
<dbReference type="GO" id="GO:0016020">
    <property type="term" value="C:membrane"/>
    <property type="evidence" value="ECO:0007669"/>
    <property type="project" value="InterPro"/>
</dbReference>
<gene>
    <name evidence="8" type="ORF">OZSIB_4166</name>
</gene>
<dbReference type="InterPro" id="IPR051541">
    <property type="entry name" value="PTS_SugarTrans_NitroReg"/>
</dbReference>
<dbReference type="SUPFAM" id="SSF55804">
    <property type="entry name" value="Phoshotransferase/anion transport protein"/>
    <property type="match status" value="1"/>
</dbReference>
<feature type="domain" description="PTS EIIA type-2" evidence="7">
    <location>
        <begin position="4"/>
        <end position="148"/>
    </location>
</feature>
<comment type="subcellular location">
    <subcellularLocation>
        <location evidence="1">Cytoplasm</location>
    </subcellularLocation>
</comment>
<organism evidence="8 9">
    <name type="scientific">Candidatus Ozemobacter sibiricus</name>
    <dbReference type="NCBI Taxonomy" id="2268124"/>
    <lineage>
        <taxon>Bacteria</taxon>
        <taxon>Candidatus Ozemobacteria</taxon>
        <taxon>Candidatus Ozemobacterales</taxon>
        <taxon>Candidatus Ozemobacteraceae</taxon>
        <taxon>Candidatus Ozemobacter</taxon>
    </lineage>
</organism>
<dbReference type="GO" id="GO:0009401">
    <property type="term" value="P:phosphoenolpyruvate-dependent sugar phosphotransferase system"/>
    <property type="evidence" value="ECO:0007669"/>
    <property type="project" value="UniProtKB-KW"/>
</dbReference>
<dbReference type="CDD" id="cd00211">
    <property type="entry name" value="PTS_IIA_fru"/>
    <property type="match status" value="1"/>
</dbReference>
<dbReference type="PANTHER" id="PTHR47738">
    <property type="entry name" value="PTS SYSTEM FRUCTOSE-LIKE EIIA COMPONENT-RELATED"/>
    <property type="match status" value="1"/>
</dbReference>
<dbReference type="PROSITE" id="PS51094">
    <property type="entry name" value="PTS_EIIA_TYPE_2"/>
    <property type="match status" value="1"/>
</dbReference>
<protein>
    <submittedName>
        <fullName evidence="8">PTS system, fructose-specific IIA component</fullName>
    </submittedName>
</protein>
<dbReference type="InterPro" id="IPR004715">
    <property type="entry name" value="PTS_IIA_fruc"/>
</dbReference>
<proteinExistence type="predicted"/>
<dbReference type="EMBL" id="QOQW01000011">
    <property type="protein sequence ID" value="RCK79694.1"/>
    <property type="molecule type" value="Genomic_DNA"/>
</dbReference>
<dbReference type="GO" id="GO:0005737">
    <property type="term" value="C:cytoplasm"/>
    <property type="evidence" value="ECO:0007669"/>
    <property type="project" value="UniProtKB-SubCell"/>
</dbReference>
<evidence type="ECO:0000256" key="1">
    <source>
        <dbReference type="ARBA" id="ARBA00004496"/>
    </source>
</evidence>
<keyword evidence="5" id="KW-0808">Transferase</keyword>
<dbReference type="Proteomes" id="UP000252355">
    <property type="component" value="Unassembled WGS sequence"/>
</dbReference>
<dbReference type="InterPro" id="IPR016152">
    <property type="entry name" value="PTrfase/Anion_transptr"/>
</dbReference>
<keyword evidence="2" id="KW-0813">Transport</keyword>